<reference evidence="7" key="1">
    <citation type="submission" date="2018-05" db="EMBL/GenBank/DDBJ databases">
        <authorList>
            <person name="Lanie J.A."/>
            <person name="Ng W.-L."/>
            <person name="Kazmierczak K.M."/>
            <person name="Andrzejewski T.M."/>
            <person name="Davidsen T.M."/>
            <person name="Wayne K.J."/>
            <person name="Tettelin H."/>
            <person name="Glass J.I."/>
            <person name="Rusch D."/>
            <person name="Podicherti R."/>
            <person name="Tsui H.-C.T."/>
            <person name="Winkler M.E."/>
        </authorList>
    </citation>
    <scope>NUCLEOTIDE SEQUENCE</scope>
</reference>
<evidence type="ECO:0000256" key="3">
    <source>
        <dbReference type="ARBA" id="ARBA00022989"/>
    </source>
</evidence>
<feature type="domain" description="Cation/H+ exchanger transmembrane" evidence="6">
    <location>
        <begin position="9"/>
        <end position="373"/>
    </location>
</feature>
<evidence type="ECO:0000313" key="7">
    <source>
        <dbReference type="EMBL" id="SUZ68667.1"/>
    </source>
</evidence>
<evidence type="ECO:0000256" key="2">
    <source>
        <dbReference type="ARBA" id="ARBA00022692"/>
    </source>
</evidence>
<organism evidence="7">
    <name type="scientific">marine metagenome</name>
    <dbReference type="NCBI Taxonomy" id="408172"/>
    <lineage>
        <taxon>unclassified sequences</taxon>
        <taxon>metagenomes</taxon>
        <taxon>ecological metagenomes</taxon>
    </lineage>
</organism>
<dbReference type="GO" id="GO:1902600">
    <property type="term" value="P:proton transmembrane transport"/>
    <property type="evidence" value="ECO:0007669"/>
    <property type="project" value="InterPro"/>
</dbReference>
<feature type="transmembrane region" description="Helical" evidence="5">
    <location>
        <begin position="179"/>
        <end position="205"/>
    </location>
</feature>
<keyword evidence="2 5" id="KW-0812">Transmembrane</keyword>
<feature type="transmembrane region" description="Helical" evidence="5">
    <location>
        <begin position="113"/>
        <end position="135"/>
    </location>
</feature>
<feature type="transmembrane region" description="Helical" evidence="5">
    <location>
        <begin position="6"/>
        <end position="23"/>
    </location>
</feature>
<keyword evidence="3 5" id="KW-1133">Transmembrane helix</keyword>
<dbReference type="GO" id="GO:0016020">
    <property type="term" value="C:membrane"/>
    <property type="evidence" value="ECO:0007669"/>
    <property type="project" value="UniProtKB-SubCell"/>
</dbReference>
<protein>
    <recommendedName>
        <fullName evidence="6">Cation/H+ exchanger transmembrane domain-containing protein</fullName>
    </recommendedName>
</protein>
<dbReference type="Gene3D" id="3.40.50.620">
    <property type="entry name" value="HUPs"/>
    <property type="match status" value="1"/>
</dbReference>
<feature type="transmembrane region" description="Helical" evidence="5">
    <location>
        <begin position="330"/>
        <end position="352"/>
    </location>
</feature>
<dbReference type="GO" id="GO:0015297">
    <property type="term" value="F:antiporter activity"/>
    <property type="evidence" value="ECO:0007669"/>
    <property type="project" value="InterPro"/>
</dbReference>
<comment type="subcellular location">
    <subcellularLocation>
        <location evidence="1">Membrane</location>
        <topology evidence="1">Multi-pass membrane protein</topology>
    </subcellularLocation>
</comment>
<dbReference type="Pfam" id="PF00999">
    <property type="entry name" value="Na_H_Exchanger"/>
    <property type="match status" value="1"/>
</dbReference>
<dbReference type="AlphaFoldDB" id="A0A381PRH8"/>
<feature type="transmembrane region" description="Helical" evidence="5">
    <location>
        <begin position="305"/>
        <end position="323"/>
    </location>
</feature>
<dbReference type="InterPro" id="IPR014729">
    <property type="entry name" value="Rossmann-like_a/b/a_fold"/>
</dbReference>
<dbReference type="InterPro" id="IPR038770">
    <property type="entry name" value="Na+/solute_symporter_sf"/>
</dbReference>
<evidence type="ECO:0000259" key="6">
    <source>
        <dbReference type="Pfam" id="PF00999"/>
    </source>
</evidence>
<dbReference type="EMBL" id="UINC01001039">
    <property type="protein sequence ID" value="SUZ68667.1"/>
    <property type="molecule type" value="Genomic_DNA"/>
</dbReference>
<accession>A0A381PRH8</accession>
<gene>
    <name evidence="7" type="ORF">METZ01_LOCUS21521</name>
</gene>
<proteinExistence type="predicted"/>
<feature type="transmembrane region" description="Helical" evidence="5">
    <location>
        <begin position="54"/>
        <end position="73"/>
    </location>
</feature>
<feature type="transmembrane region" description="Helical" evidence="5">
    <location>
        <begin position="217"/>
        <end position="235"/>
    </location>
</feature>
<keyword evidence="4 5" id="KW-0472">Membrane</keyword>
<feature type="transmembrane region" description="Helical" evidence="5">
    <location>
        <begin position="358"/>
        <end position="378"/>
    </location>
</feature>
<feature type="transmembrane region" description="Helical" evidence="5">
    <location>
        <begin position="85"/>
        <end position="107"/>
    </location>
</feature>
<sequence length="536" mass="56281">MTETLGAFAVLAWLAYLASRLLASRHLPELVGFLIVGAVLGPSGIELVSEHELAALRPLTEIALAVLMFIIGQRVSTRALRAAKWTLTTGVTQYVLCAVSVFLAARAVGADRAVALVLAALAGAGAPMTIAHIVSSVKASGSYPTGVVGTHAVSDALATTTFAAVLPIATILADQEADISAAIMDFVQLGIGGAVLGLLGGWFVSRLGFQIETSGELLLFFLVHILLGWSIADWLNISLPLAALMAGATAASVSPEAFSLRLFRTIRSIEQPLYLLFFALAGASIHLGDLGSVGIVGLVYIGVRVAAKIVGGLIGGLLGGLGWKTSLRLGVNLTPQAGVAVGLAVLASEVLGDSGAEAATVVLGSVVLFELIGPLLVAKDFQGTSSESDSETVDPTQVELPGRVLIASSMPVEIPEWLIDLAARWRSRLVVYQPGEADSQHVTQLLSRCASKDVEVKFQSLRNESFTGAVVRTKAEVQADMVVLFASRPQGATSRLVLFPSERIARELSVPVLTFPITTEGPPEPPHRIRRWPWSN</sequence>
<feature type="transmembrane region" description="Helical" evidence="5">
    <location>
        <begin position="241"/>
        <end position="263"/>
    </location>
</feature>
<evidence type="ECO:0000256" key="4">
    <source>
        <dbReference type="ARBA" id="ARBA00023136"/>
    </source>
</evidence>
<dbReference type="Gene3D" id="1.20.1530.20">
    <property type="match status" value="1"/>
</dbReference>
<feature type="transmembrane region" description="Helical" evidence="5">
    <location>
        <begin position="30"/>
        <end position="48"/>
    </location>
</feature>
<dbReference type="PANTHER" id="PTHR43021">
    <property type="entry name" value="NA(+)/H(+) ANTIPORTER-RELATED"/>
    <property type="match status" value="1"/>
</dbReference>
<evidence type="ECO:0000256" key="1">
    <source>
        <dbReference type="ARBA" id="ARBA00004141"/>
    </source>
</evidence>
<evidence type="ECO:0000256" key="5">
    <source>
        <dbReference type="SAM" id="Phobius"/>
    </source>
</evidence>
<feature type="transmembrane region" description="Helical" evidence="5">
    <location>
        <begin position="275"/>
        <end position="299"/>
    </location>
</feature>
<feature type="transmembrane region" description="Helical" evidence="5">
    <location>
        <begin position="156"/>
        <end position="173"/>
    </location>
</feature>
<name>A0A381PRH8_9ZZZZ</name>
<dbReference type="InterPro" id="IPR006153">
    <property type="entry name" value="Cation/H_exchanger_TM"/>
</dbReference>
<dbReference type="PANTHER" id="PTHR43021:SF2">
    <property type="entry name" value="CATION_H+ EXCHANGER DOMAIN-CONTAINING PROTEIN"/>
    <property type="match status" value="1"/>
</dbReference>